<evidence type="ECO:0000313" key="1">
    <source>
        <dbReference type="EMBL" id="SMD12104.1"/>
    </source>
</evidence>
<protein>
    <submittedName>
        <fullName evidence="1">Uncharacterized protein</fullName>
    </submittedName>
</protein>
<gene>
    <name evidence="1" type="ORF">SAMN06297251_13116</name>
</gene>
<dbReference type="OrthoDB" id="9942747at2"/>
<name>A0A1W2EQU8_9HYPH</name>
<keyword evidence="2" id="KW-1185">Reference proteome</keyword>
<dbReference type="RefSeq" id="WP_139798532.1">
    <property type="nucleotide sequence ID" value="NZ_FWXR01000031.1"/>
</dbReference>
<dbReference type="Proteomes" id="UP000192656">
    <property type="component" value="Unassembled WGS sequence"/>
</dbReference>
<evidence type="ECO:0000313" key="2">
    <source>
        <dbReference type="Proteomes" id="UP000192656"/>
    </source>
</evidence>
<dbReference type="AlphaFoldDB" id="A0A1W2EQU8"/>
<reference evidence="1 2" key="1">
    <citation type="submission" date="2017-04" db="EMBL/GenBank/DDBJ databases">
        <authorList>
            <person name="Afonso C.L."/>
            <person name="Miller P.J."/>
            <person name="Scott M.A."/>
            <person name="Spackman E."/>
            <person name="Goraichik I."/>
            <person name="Dimitrov K.M."/>
            <person name="Suarez D.L."/>
            <person name="Swayne D.E."/>
        </authorList>
    </citation>
    <scope>NUCLEOTIDE SEQUENCE [LARGE SCALE GENOMIC DNA]</scope>
    <source>
        <strain evidence="1 2">CGMCC 1.10972</strain>
    </source>
</reference>
<dbReference type="EMBL" id="FWXR01000031">
    <property type="protein sequence ID" value="SMD12104.1"/>
    <property type="molecule type" value="Genomic_DNA"/>
</dbReference>
<proteinExistence type="predicted"/>
<sequence length="146" mass="16247">MASHSFMRSRKFWLASASFALAGAVFALNIEPMRFRLPYRYLVESFDIQRSGMIDFTMCMKVGLTPKEANNFVLGMFGADPVLISPGVDMNHAHCDAAFWPDRFSAPPLAYEVQTSPAPLSYVYGSDGAVYEDGYLYFWSNSGGVI</sequence>
<accession>A0A1W2EQU8</accession>
<organism evidence="1 2">
    <name type="scientific">Fulvimarina manganoxydans</name>
    <dbReference type="NCBI Taxonomy" id="937218"/>
    <lineage>
        <taxon>Bacteria</taxon>
        <taxon>Pseudomonadati</taxon>
        <taxon>Pseudomonadota</taxon>
        <taxon>Alphaproteobacteria</taxon>
        <taxon>Hyphomicrobiales</taxon>
        <taxon>Aurantimonadaceae</taxon>
        <taxon>Fulvimarina</taxon>
    </lineage>
</organism>